<evidence type="ECO:0000313" key="2">
    <source>
        <dbReference type="Proteomes" id="UP000280955"/>
    </source>
</evidence>
<comment type="caution">
    <text evidence="1">The sequence shown here is derived from an EMBL/GenBank/DDBJ whole genome shotgun (WGS) entry which is preliminary data.</text>
</comment>
<sequence>MTDRAVIRLNDMTNHGGQVITATDNYMYQGVPVATKGDLVSCPKCKGVFPIVEGCDDLKHQGKPVALEGMHTACGAKLIASQKDLLA</sequence>
<protein>
    <submittedName>
        <fullName evidence="1">Zn-binding protein involved in type VI secretion</fullName>
    </submittedName>
</protein>
<gene>
    <name evidence="1" type="ORF">BDD30_2147</name>
</gene>
<evidence type="ECO:0000313" key="1">
    <source>
        <dbReference type="EMBL" id="RKS60032.1"/>
    </source>
</evidence>
<dbReference type="Proteomes" id="UP000280955">
    <property type="component" value="Unassembled WGS sequence"/>
</dbReference>
<dbReference type="EMBL" id="RBLJ01000002">
    <property type="protein sequence ID" value="RKS60032.1"/>
    <property type="molecule type" value="Genomic_DNA"/>
</dbReference>
<organism evidence="1 2">
    <name type="scientific">Photorhabdus asymbiotica</name>
    <dbReference type="NCBI Taxonomy" id="291112"/>
    <lineage>
        <taxon>Bacteria</taxon>
        <taxon>Pseudomonadati</taxon>
        <taxon>Pseudomonadota</taxon>
        <taxon>Gammaproteobacteria</taxon>
        <taxon>Enterobacterales</taxon>
        <taxon>Morganellaceae</taxon>
        <taxon>Photorhabdus</taxon>
    </lineage>
</organism>
<reference evidence="1 2" key="1">
    <citation type="submission" date="2018-10" db="EMBL/GenBank/DDBJ databases">
        <title>Genomic Encyclopedia of Archaeal and Bacterial Type Strains, Phase II (KMG-II): from individual species to whole genera.</title>
        <authorList>
            <person name="Goeker M."/>
        </authorList>
    </citation>
    <scope>NUCLEOTIDE SEQUENCE [LARGE SCALE GENOMIC DNA]</scope>
    <source>
        <strain evidence="1 2">DSM 15149</strain>
    </source>
</reference>
<dbReference type="Pfam" id="PF05488">
    <property type="entry name" value="PAAR_motif"/>
    <property type="match status" value="1"/>
</dbReference>
<accession>A0ABX9SPU7</accession>
<dbReference type="CDD" id="cd14744">
    <property type="entry name" value="PAAR_CT_2"/>
    <property type="match status" value="1"/>
</dbReference>
<name>A0ABX9SPU7_9GAMM</name>
<dbReference type="InterPro" id="IPR008727">
    <property type="entry name" value="PAAR_motif"/>
</dbReference>
<dbReference type="Gene3D" id="2.60.200.60">
    <property type="match status" value="1"/>
</dbReference>
<proteinExistence type="predicted"/>
<dbReference type="RefSeq" id="WP_015836177.1">
    <property type="nucleotide sequence ID" value="NC_012962.1"/>
</dbReference>
<keyword evidence="2" id="KW-1185">Reference proteome</keyword>